<evidence type="ECO:0000259" key="11">
    <source>
        <dbReference type="PROSITE" id="PS51176"/>
    </source>
</evidence>
<comment type="caution">
    <text evidence="13">The sequence shown here is derived from an EMBL/GenBank/DDBJ whole genome shotgun (WGS) entry which is preliminary data.</text>
</comment>
<dbReference type="Proteomes" id="UP000286773">
    <property type="component" value="Unassembled WGS sequence"/>
</dbReference>
<dbReference type="SUPFAM" id="SSF51735">
    <property type="entry name" value="NAD(P)-binding Rossmann-fold domains"/>
    <property type="match status" value="1"/>
</dbReference>
<feature type="domain" description="ACT" evidence="12">
    <location>
        <begin position="299"/>
        <end position="369"/>
    </location>
</feature>
<evidence type="ECO:0000259" key="12">
    <source>
        <dbReference type="PROSITE" id="PS51671"/>
    </source>
</evidence>
<dbReference type="InterPro" id="IPR046825">
    <property type="entry name" value="PDH_C"/>
</dbReference>
<keyword evidence="9" id="KW-0057">Aromatic amino acid biosynthesis</keyword>
<protein>
    <recommendedName>
        <fullName evidence="4">Prephenate dehydrogenase</fullName>
        <ecNumber evidence="3">1.3.1.12</ecNumber>
    </recommendedName>
</protein>
<comment type="catalytic activity">
    <reaction evidence="10">
        <text>prephenate + NAD(+) = 3-(4-hydroxyphenyl)pyruvate + CO2 + NADH</text>
        <dbReference type="Rhea" id="RHEA:13869"/>
        <dbReference type="ChEBI" id="CHEBI:16526"/>
        <dbReference type="ChEBI" id="CHEBI:29934"/>
        <dbReference type="ChEBI" id="CHEBI:36242"/>
        <dbReference type="ChEBI" id="CHEBI:57540"/>
        <dbReference type="ChEBI" id="CHEBI:57945"/>
        <dbReference type="EC" id="1.3.1.12"/>
    </reaction>
</comment>
<sequence>MDKLNNVLIVGLGLIGGSLAKCIRQEFPDIRLTGISHRAETVATALEEQIIDEAGGDFASAAARADVIILSTPVSVTLTYISELADCRLKKDVIVTDVGSTKTAIMNAAEILREKDITFIGGHPMAGSHKSGIMAADVDLFENAYYLLTPVSDAQQPACRLLQHLLRGTRSKFLTVTAQAHDQMTGMLSHLPHIIASALVNQSDDFITRFPLARRLAAGGFRDITRIASSDPTMWTDILMSNRKPLLAHLSDWQQRMTHIHAWLEQGDREAIFDFFSAAKETRDGLPVHKEGAIPAFHDLYVNVPDYPGSIAEVTGILAVENISLINLKILETREDIFGILQLTFKNKKDVERAKQAIDSQSSFTSFEK</sequence>
<gene>
    <name evidence="13" type="ORF">CBF27_12915</name>
</gene>
<evidence type="ECO:0000256" key="7">
    <source>
        <dbReference type="ARBA" id="ARBA00023002"/>
    </source>
</evidence>
<evidence type="ECO:0000313" key="14">
    <source>
        <dbReference type="Proteomes" id="UP000286773"/>
    </source>
</evidence>
<dbReference type="PROSITE" id="PS51671">
    <property type="entry name" value="ACT"/>
    <property type="match status" value="1"/>
</dbReference>
<dbReference type="FunFam" id="1.10.3660.10:FF:000003">
    <property type="entry name" value="Prephenate dehydrogenase"/>
    <property type="match status" value="1"/>
</dbReference>
<comment type="pathway">
    <text evidence="1">Amino-acid biosynthesis; L-tyrosine biosynthesis; (4-hydroxyphenyl)pyruvate from prephenate (NAD(+) route): step 1/1.</text>
</comment>
<keyword evidence="8" id="KW-0520">NAD</keyword>
<evidence type="ECO:0000256" key="10">
    <source>
        <dbReference type="ARBA" id="ARBA00049260"/>
    </source>
</evidence>
<dbReference type="FunFam" id="3.40.50.720:FF:000208">
    <property type="entry name" value="Prephenate dehydrogenase"/>
    <property type="match status" value="1"/>
</dbReference>
<proteinExistence type="inferred from homology"/>
<dbReference type="UniPathway" id="UPA00122">
    <property type="reaction ID" value="UER00961"/>
</dbReference>
<dbReference type="InterPro" id="IPR008927">
    <property type="entry name" value="6-PGluconate_DH-like_C_sf"/>
</dbReference>
<dbReference type="OrthoDB" id="9802008at2"/>
<evidence type="ECO:0000256" key="9">
    <source>
        <dbReference type="ARBA" id="ARBA00023141"/>
    </source>
</evidence>
<dbReference type="InterPro" id="IPR002912">
    <property type="entry name" value="ACT_dom"/>
</dbReference>
<dbReference type="GO" id="GO:0070403">
    <property type="term" value="F:NAD+ binding"/>
    <property type="evidence" value="ECO:0007669"/>
    <property type="project" value="InterPro"/>
</dbReference>
<dbReference type="Pfam" id="PF02153">
    <property type="entry name" value="PDH_N"/>
    <property type="match status" value="1"/>
</dbReference>
<keyword evidence="5" id="KW-0827">Tyrosine biosynthesis</keyword>
<dbReference type="GO" id="GO:0004665">
    <property type="term" value="F:prephenate dehydrogenase (NADP+) activity"/>
    <property type="evidence" value="ECO:0007669"/>
    <property type="project" value="InterPro"/>
</dbReference>
<evidence type="ECO:0000313" key="13">
    <source>
        <dbReference type="EMBL" id="RSU09309.1"/>
    </source>
</evidence>
<reference evidence="13 14" key="1">
    <citation type="submission" date="2017-05" db="EMBL/GenBank/DDBJ databases">
        <title>Vagococcus spp. assemblies.</title>
        <authorList>
            <person name="Gulvik C.A."/>
        </authorList>
    </citation>
    <scope>NUCLEOTIDE SEQUENCE [LARGE SCALE GENOMIC DNA]</scope>
    <source>
        <strain evidence="13 14">LMG 24798</strain>
    </source>
</reference>
<keyword evidence="14" id="KW-1185">Reference proteome</keyword>
<dbReference type="Gene3D" id="1.10.3660.10">
    <property type="entry name" value="6-phosphogluconate dehydrogenase C-terminal like domain"/>
    <property type="match status" value="1"/>
</dbReference>
<evidence type="ECO:0000256" key="2">
    <source>
        <dbReference type="ARBA" id="ARBA00007964"/>
    </source>
</evidence>
<evidence type="ECO:0000256" key="1">
    <source>
        <dbReference type="ARBA" id="ARBA00005067"/>
    </source>
</evidence>
<dbReference type="GO" id="GO:0008977">
    <property type="term" value="F:prephenate dehydrogenase (NAD+) activity"/>
    <property type="evidence" value="ECO:0007669"/>
    <property type="project" value="UniProtKB-EC"/>
</dbReference>
<dbReference type="PROSITE" id="PS51176">
    <property type="entry name" value="PDH_ADH"/>
    <property type="match status" value="1"/>
</dbReference>
<dbReference type="AlphaFoldDB" id="A0A430AMI5"/>
<evidence type="ECO:0000256" key="4">
    <source>
        <dbReference type="ARBA" id="ARBA00016891"/>
    </source>
</evidence>
<evidence type="ECO:0000256" key="6">
    <source>
        <dbReference type="ARBA" id="ARBA00022605"/>
    </source>
</evidence>
<dbReference type="EMBL" id="NGKC01000020">
    <property type="protein sequence ID" value="RSU09309.1"/>
    <property type="molecule type" value="Genomic_DNA"/>
</dbReference>
<keyword evidence="7" id="KW-0560">Oxidoreductase</keyword>
<dbReference type="SUPFAM" id="SSF55021">
    <property type="entry name" value="ACT-like"/>
    <property type="match status" value="1"/>
</dbReference>
<dbReference type="InterPro" id="IPR046826">
    <property type="entry name" value="PDH_N"/>
</dbReference>
<evidence type="ECO:0000256" key="3">
    <source>
        <dbReference type="ARBA" id="ARBA00012068"/>
    </source>
</evidence>
<dbReference type="GO" id="GO:0006571">
    <property type="term" value="P:tyrosine biosynthetic process"/>
    <property type="evidence" value="ECO:0007669"/>
    <property type="project" value="UniProtKB-UniPathway"/>
</dbReference>
<name>A0A430AMI5_9ENTE</name>
<organism evidence="13 14">
    <name type="scientific">Vagococcus acidifermentans</name>
    <dbReference type="NCBI Taxonomy" id="564710"/>
    <lineage>
        <taxon>Bacteria</taxon>
        <taxon>Bacillati</taxon>
        <taxon>Bacillota</taxon>
        <taxon>Bacilli</taxon>
        <taxon>Lactobacillales</taxon>
        <taxon>Enterococcaceae</taxon>
        <taxon>Vagococcus</taxon>
    </lineage>
</organism>
<dbReference type="EC" id="1.3.1.12" evidence="3"/>
<dbReference type="NCBIfam" id="NF005107">
    <property type="entry name" value="PRK06545.1-5"/>
    <property type="match status" value="1"/>
</dbReference>
<dbReference type="InterPro" id="IPR036291">
    <property type="entry name" value="NAD(P)-bd_dom_sf"/>
</dbReference>
<dbReference type="InterPro" id="IPR003099">
    <property type="entry name" value="Prephen_DH"/>
</dbReference>
<feature type="domain" description="Prephenate/arogenate dehydrogenase" evidence="11">
    <location>
        <begin position="5"/>
        <end position="294"/>
    </location>
</feature>
<dbReference type="PANTHER" id="PTHR21363:SF0">
    <property type="entry name" value="PREPHENATE DEHYDROGENASE [NADP(+)]"/>
    <property type="match status" value="1"/>
</dbReference>
<comment type="similarity">
    <text evidence="2">Belongs to the prephenate/arogenate dehydrogenase family.</text>
</comment>
<evidence type="ECO:0000256" key="5">
    <source>
        <dbReference type="ARBA" id="ARBA00022498"/>
    </source>
</evidence>
<dbReference type="SUPFAM" id="SSF48179">
    <property type="entry name" value="6-phosphogluconate dehydrogenase C-terminal domain-like"/>
    <property type="match status" value="1"/>
</dbReference>
<accession>A0A430AMI5</accession>
<dbReference type="Pfam" id="PF20463">
    <property type="entry name" value="PDH_C"/>
    <property type="match status" value="1"/>
</dbReference>
<dbReference type="InterPro" id="IPR050812">
    <property type="entry name" value="Preph/Arog_dehydrog"/>
</dbReference>
<dbReference type="Gene3D" id="3.40.50.720">
    <property type="entry name" value="NAD(P)-binding Rossmann-like Domain"/>
    <property type="match status" value="1"/>
</dbReference>
<dbReference type="CDD" id="cd04909">
    <property type="entry name" value="ACT_PDH-BS"/>
    <property type="match status" value="1"/>
</dbReference>
<dbReference type="InterPro" id="IPR045865">
    <property type="entry name" value="ACT-like_dom_sf"/>
</dbReference>
<evidence type="ECO:0000256" key="8">
    <source>
        <dbReference type="ARBA" id="ARBA00023027"/>
    </source>
</evidence>
<dbReference type="PANTHER" id="PTHR21363">
    <property type="entry name" value="PREPHENATE DEHYDROGENASE"/>
    <property type="match status" value="1"/>
</dbReference>
<keyword evidence="6" id="KW-0028">Amino-acid biosynthesis</keyword>
<dbReference type="RefSeq" id="WP_126814979.1">
    <property type="nucleotide sequence ID" value="NZ_NGKC01000020.1"/>
</dbReference>